<dbReference type="PANTHER" id="PTHR12956">
    <property type="entry name" value="ALKALINE CERAMIDASE-RELATED"/>
    <property type="match status" value="1"/>
</dbReference>
<dbReference type="RefSeq" id="WP_118724065.1">
    <property type="nucleotide sequence ID" value="NZ_JACOPE010000001.1"/>
</dbReference>
<accession>A0ABR7GB71</accession>
<sequence length="415" mass="49409">MKTEKICIYTCITGDYDNLHDVEKDEDIDYICFTNNHTLKSDCWQFVYIQDEENIGDMLLSRKIKILGHPLLEKYDISIWVDGALQVKKDIRKLLTTFCDLENYSMACFRHRLRNCVYQEATACVIHRKANREEIIQYLDFIKKEQFPEDYGLAECTVLIRRENQQDVKDTMHLWYDLLCKYVKRDQLSFPYSIWKTGLKICWIDLNVFDNPWFFWYAHKQKTEKKTARIFFGNYQDVYTDVYVEKKMELDGNICKIKFVFPRDYSKISINIGQHFGKVITSLKTSIPVKRISAFPGISHSGYTVFDYDDMVLYFEGKFQKNQKFEVSFDIRKFGETKIQEVLEGIVSEYYYDKIIRDNMINGLNKRCTELEGQIIYLHKEQENSLIRRAKKLCGQQDIKSKILKKLIMKCVKLN</sequence>
<dbReference type="InterPro" id="IPR006852">
    <property type="entry name" value="TOD1_MUCI70"/>
</dbReference>
<dbReference type="EMBL" id="JACOPE010000001">
    <property type="protein sequence ID" value="MBC5684679.1"/>
    <property type="molecule type" value="Genomic_DNA"/>
</dbReference>
<evidence type="ECO:0000313" key="2">
    <source>
        <dbReference type="EMBL" id="MBC5684679.1"/>
    </source>
</evidence>
<feature type="domain" description="TOD1/MUCI70 glycosyltransferase-like" evidence="1">
    <location>
        <begin position="39"/>
        <end position="210"/>
    </location>
</feature>
<dbReference type="Pfam" id="PF04765">
    <property type="entry name" value="TOD1_MUCI70"/>
    <property type="match status" value="1"/>
</dbReference>
<organism evidence="2 3">
    <name type="scientific">Ruminococcus hominis</name>
    <dbReference type="NCBI Taxonomy" id="2763065"/>
    <lineage>
        <taxon>Bacteria</taxon>
        <taxon>Bacillati</taxon>
        <taxon>Bacillota</taxon>
        <taxon>Clostridia</taxon>
        <taxon>Eubacteriales</taxon>
        <taxon>Oscillospiraceae</taxon>
        <taxon>Ruminococcus</taxon>
    </lineage>
</organism>
<dbReference type="InterPro" id="IPR048354">
    <property type="entry name" value="TOD1_MUCI70_glycTrfase_dom"/>
</dbReference>
<dbReference type="Proteomes" id="UP000631576">
    <property type="component" value="Unassembled WGS sequence"/>
</dbReference>
<dbReference type="PANTHER" id="PTHR12956:SF17">
    <property type="entry name" value="OS01G0749100 PROTEIN"/>
    <property type="match status" value="1"/>
</dbReference>
<keyword evidence="3" id="KW-1185">Reference proteome</keyword>
<evidence type="ECO:0000259" key="1">
    <source>
        <dbReference type="Pfam" id="PF04765"/>
    </source>
</evidence>
<name>A0ABR7GB71_9FIRM</name>
<reference evidence="2 3" key="1">
    <citation type="submission" date="2020-08" db="EMBL/GenBank/DDBJ databases">
        <title>Genome public.</title>
        <authorList>
            <person name="Liu C."/>
            <person name="Sun Q."/>
        </authorList>
    </citation>
    <scope>NUCLEOTIDE SEQUENCE [LARGE SCALE GENOMIC DNA]</scope>
    <source>
        <strain evidence="2 3">NSJ-13</strain>
    </source>
</reference>
<proteinExistence type="predicted"/>
<protein>
    <submittedName>
        <fullName evidence="2">DUF616 domain-containing protein</fullName>
    </submittedName>
</protein>
<evidence type="ECO:0000313" key="3">
    <source>
        <dbReference type="Proteomes" id="UP000631576"/>
    </source>
</evidence>
<comment type="caution">
    <text evidence="2">The sequence shown here is derived from an EMBL/GenBank/DDBJ whole genome shotgun (WGS) entry which is preliminary data.</text>
</comment>
<gene>
    <name evidence="2" type="ORF">H8S40_14255</name>
</gene>